<dbReference type="InterPro" id="IPR046177">
    <property type="entry name" value="DUF6186"/>
</dbReference>
<accession>U3PC47</accession>
<keyword evidence="1" id="KW-1133">Transmembrane helix</keyword>
<protein>
    <submittedName>
        <fullName evidence="2">Uncharacterized protein</fullName>
    </submittedName>
</protein>
<keyword evidence="1" id="KW-0812">Transmembrane</keyword>
<dbReference type="HOGENOM" id="CLU_205103_0_0_11"/>
<dbReference type="EMBL" id="CP006734">
    <property type="protein sequence ID" value="AGW41093.1"/>
    <property type="molecule type" value="Genomic_DNA"/>
</dbReference>
<dbReference type="AlphaFoldDB" id="U3PC47"/>
<sequence length="65" mass="7439">MIRTVTISVYILLLGAAVLLTIVPHRRPESFSPVGSLLGEVLSDRFARVTLMVFWWWLGWHFLVA</sequence>
<dbReference type="STRING" id="1389489.O159_09680"/>
<keyword evidence="3" id="KW-1185">Reference proteome</keyword>
<reference evidence="2 3" key="1">
    <citation type="journal article" date="2013" name="Genome Announc.">
        <title>Complete Genome Sequence of Leifsonia xyli subsp. cynodontis Strain DSM46306, a Gram-Positive Bacterial Pathogen of Grasses.</title>
        <authorList>
            <person name="Monteiro-Vitorello C.B."/>
            <person name="Zerillo M.M."/>
            <person name="Van Sluys M.A."/>
            <person name="Camargo L.E."/>
            <person name="Kitajima J.P."/>
        </authorList>
    </citation>
    <scope>NUCLEOTIDE SEQUENCE [LARGE SCALE GENOMIC DNA]</scope>
    <source>
        <strain evidence="2 3">DSM 46306</strain>
    </source>
</reference>
<evidence type="ECO:0000256" key="1">
    <source>
        <dbReference type="SAM" id="Phobius"/>
    </source>
</evidence>
<dbReference type="OrthoDB" id="4564350at2"/>
<gene>
    <name evidence="2" type="ORF">O159_09680</name>
</gene>
<dbReference type="Pfam" id="PF19684">
    <property type="entry name" value="DUF6186"/>
    <property type="match status" value="1"/>
</dbReference>
<dbReference type="KEGG" id="lxy:O159_09680"/>
<evidence type="ECO:0000313" key="2">
    <source>
        <dbReference type="EMBL" id="AGW41093.1"/>
    </source>
</evidence>
<dbReference type="eggNOG" id="ENOG5033FCK">
    <property type="taxonomic scope" value="Bacteria"/>
</dbReference>
<name>U3PC47_LEIXC</name>
<dbReference type="PATRIC" id="fig|1389489.3.peg.932"/>
<dbReference type="Proteomes" id="UP000016743">
    <property type="component" value="Chromosome"/>
</dbReference>
<proteinExistence type="predicted"/>
<feature type="transmembrane region" description="Helical" evidence="1">
    <location>
        <begin position="7"/>
        <end position="25"/>
    </location>
</feature>
<organism evidence="2 3">
    <name type="scientific">Leifsonia xyli subsp. cynodontis DSM 46306</name>
    <dbReference type="NCBI Taxonomy" id="1389489"/>
    <lineage>
        <taxon>Bacteria</taxon>
        <taxon>Bacillati</taxon>
        <taxon>Actinomycetota</taxon>
        <taxon>Actinomycetes</taxon>
        <taxon>Micrococcales</taxon>
        <taxon>Microbacteriaceae</taxon>
        <taxon>Leifsonia</taxon>
    </lineage>
</organism>
<keyword evidence="1" id="KW-0472">Membrane</keyword>
<feature type="transmembrane region" description="Helical" evidence="1">
    <location>
        <begin position="45"/>
        <end position="64"/>
    </location>
</feature>
<evidence type="ECO:0000313" key="3">
    <source>
        <dbReference type="Proteomes" id="UP000016743"/>
    </source>
</evidence>